<dbReference type="Pfam" id="PF01314">
    <property type="entry name" value="AFOR_C"/>
    <property type="match status" value="1"/>
</dbReference>
<comment type="cofactor">
    <cofactor evidence="9">
        <name>tungstopterin</name>
        <dbReference type="ChEBI" id="CHEBI:30402"/>
    </cofactor>
</comment>
<dbReference type="InterPro" id="IPR036503">
    <property type="entry name" value="Ald_Fedxn_OxRdtase_N_sf"/>
</dbReference>
<dbReference type="Proteomes" id="UP000886217">
    <property type="component" value="Unassembled WGS sequence"/>
</dbReference>
<dbReference type="PANTHER" id="PTHR30038">
    <property type="entry name" value="ALDEHYDE FERREDOXIN OXIDOREDUCTASE"/>
    <property type="match status" value="1"/>
</dbReference>
<evidence type="ECO:0000256" key="1">
    <source>
        <dbReference type="ARBA" id="ARBA00001966"/>
    </source>
</evidence>
<dbReference type="SMART" id="SM00790">
    <property type="entry name" value="AFOR_N"/>
    <property type="match status" value="1"/>
</dbReference>
<dbReference type="InterPro" id="IPR001203">
    <property type="entry name" value="OxRdtase_Ald_Fedxn_C"/>
</dbReference>
<comment type="caution">
    <text evidence="11">The sequence shown here is derived from an EMBL/GenBank/DDBJ whole genome shotgun (WGS) entry which is preliminary data.</text>
</comment>
<comment type="similarity">
    <text evidence="2">Belongs to the AOR/FOR family.</text>
</comment>
<evidence type="ECO:0000256" key="7">
    <source>
        <dbReference type="ARBA" id="ARBA00023014"/>
    </source>
</evidence>
<feature type="non-terminal residue" evidence="11">
    <location>
        <position position="1"/>
    </location>
</feature>
<dbReference type="EMBL" id="DRTU01000222">
    <property type="protein sequence ID" value="HHI00884.1"/>
    <property type="molecule type" value="Genomic_DNA"/>
</dbReference>
<evidence type="ECO:0000313" key="11">
    <source>
        <dbReference type="EMBL" id="HHI00884.1"/>
    </source>
</evidence>
<keyword evidence="8" id="KW-0826">Tungsten</keyword>
<dbReference type="GO" id="GO:0046872">
    <property type="term" value="F:metal ion binding"/>
    <property type="evidence" value="ECO:0007669"/>
    <property type="project" value="UniProtKB-KW"/>
</dbReference>
<gene>
    <name evidence="11" type="ORF">ENL40_05380</name>
</gene>
<dbReference type="Gene3D" id="3.60.9.10">
    <property type="entry name" value="Aldehyde ferredoxin oxidoreductase, N-terminal domain"/>
    <property type="match status" value="1"/>
</dbReference>
<dbReference type="GO" id="GO:0009055">
    <property type="term" value="F:electron transfer activity"/>
    <property type="evidence" value="ECO:0007669"/>
    <property type="project" value="InterPro"/>
</dbReference>
<dbReference type="InterPro" id="IPR036021">
    <property type="entry name" value="Tungsten_al_ferr_oxy-like_C"/>
</dbReference>
<dbReference type="InterPro" id="IPR013983">
    <property type="entry name" value="Ald_Fedxn_OxRdtase_N"/>
</dbReference>
<proteinExistence type="inferred from homology"/>
<evidence type="ECO:0000256" key="3">
    <source>
        <dbReference type="ARBA" id="ARBA00022485"/>
    </source>
</evidence>
<dbReference type="SUPFAM" id="SSF48310">
    <property type="entry name" value="Aldehyde ferredoxin oxidoreductase, C-terminal domains"/>
    <property type="match status" value="1"/>
</dbReference>
<sequence>GRTTVVTKSPLTGLYLDCHAGGYFGPELRKAGYDGIIIKGKSKDPVYLWIMDEEIEFRDASRVWGLPISKTVEEIRAETNKKVHVALIGLAGENLVKFAAIMIDRDEDPWRAGIAARGGPGAVMGSKNLKAIAVRGSKEIGVFDEKKLRELSVKLNKKVMDHNYIHIRRVIGTAYLVDPMNRLGILPTRNFQQGFIENHYGIIGPNLRYYTKRDVSCYNCPVVCGRVVEVDGREVKVEYEDIALLGSNDGVTSIVDVAKALLVCNELGLDAISTGNVVAFAMECAERGVLENALRFGDAEGQRKLIEDIACRKGLGGVLAEGVKKVAEKIGQETEKFAMHVKGLELPGYEPRSSWGMALAYATSDGGGCHQRAFTVRAEVDGTLKRFSTEGVARFVKEVQDERAAAFSLVVCDFMPLSIGDFIDGLKYAIGLKLSPEEYLKVGERIWNLTRLFNIREAEISRKDDILPPRVFEEPLPMPPDGSEKIRLPREQFEKMLDEYYELRGWDENGIPTKEKLEELGLGKI</sequence>
<dbReference type="Gene3D" id="1.10.569.10">
    <property type="entry name" value="Aldehyde Ferredoxin Oxidoreductase Protein, subunit A, domain 2"/>
    <property type="match status" value="1"/>
</dbReference>
<dbReference type="PANTHER" id="PTHR30038:SF0">
    <property type="entry name" value="TUNGSTEN-CONTAINING ALDEHYDE FERREDOXIN OXIDOREDUCTASE"/>
    <property type="match status" value="1"/>
</dbReference>
<dbReference type="AlphaFoldDB" id="A0A7C5NVK1"/>
<accession>A0A7C5NVK1</accession>
<keyword evidence="3" id="KW-0004">4Fe-4S</keyword>
<comment type="cofactor">
    <cofactor evidence="1">
        <name>[4Fe-4S] cluster</name>
        <dbReference type="ChEBI" id="CHEBI:49883"/>
    </cofactor>
</comment>
<evidence type="ECO:0000256" key="5">
    <source>
        <dbReference type="ARBA" id="ARBA00023002"/>
    </source>
</evidence>
<dbReference type="InterPro" id="IPR051919">
    <property type="entry name" value="W-dependent_AOR"/>
</dbReference>
<keyword evidence="7" id="KW-0411">Iron-sulfur</keyword>
<evidence type="ECO:0000256" key="6">
    <source>
        <dbReference type="ARBA" id="ARBA00023004"/>
    </source>
</evidence>
<dbReference type="GO" id="GO:0051539">
    <property type="term" value="F:4 iron, 4 sulfur cluster binding"/>
    <property type="evidence" value="ECO:0007669"/>
    <property type="project" value="UniProtKB-KW"/>
</dbReference>
<dbReference type="Gene3D" id="1.10.599.10">
    <property type="entry name" value="Aldehyde Ferredoxin Oxidoreductase Protein, subunit A, domain 3"/>
    <property type="match status" value="1"/>
</dbReference>
<reference evidence="11" key="1">
    <citation type="journal article" date="2020" name="mSystems">
        <title>Genome- and Community-Level Interaction Insights into Carbon Utilization and Element Cycling Functions of Hydrothermarchaeota in Hydrothermal Sediment.</title>
        <authorList>
            <person name="Zhou Z."/>
            <person name="Liu Y."/>
            <person name="Xu W."/>
            <person name="Pan J."/>
            <person name="Luo Z.H."/>
            <person name="Li M."/>
        </authorList>
    </citation>
    <scope>NUCLEOTIDE SEQUENCE [LARGE SCALE GENOMIC DNA]</scope>
    <source>
        <strain evidence="11">HyVt-93</strain>
    </source>
</reference>
<name>A0A7C5NVK1_THELI</name>
<keyword evidence="4" id="KW-0479">Metal-binding</keyword>
<dbReference type="SUPFAM" id="SSF56228">
    <property type="entry name" value="Aldehyde ferredoxin oxidoreductase, N-terminal domain"/>
    <property type="match status" value="1"/>
</dbReference>
<keyword evidence="5" id="KW-0560">Oxidoreductase</keyword>
<evidence type="ECO:0000256" key="9">
    <source>
        <dbReference type="ARBA" id="ARBA00049934"/>
    </source>
</evidence>
<dbReference type="InterPro" id="IPR013985">
    <property type="entry name" value="Ald_Fedxn_OxRdtase_dom3"/>
</dbReference>
<dbReference type="Pfam" id="PF02730">
    <property type="entry name" value="AFOR_N"/>
    <property type="match status" value="1"/>
</dbReference>
<evidence type="ECO:0000256" key="8">
    <source>
        <dbReference type="ARBA" id="ARBA00023245"/>
    </source>
</evidence>
<dbReference type="GO" id="GO:0016625">
    <property type="term" value="F:oxidoreductase activity, acting on the aldehyde or oxo group of donors, iron-sulfur protein as acceptor"/>
    <property type="evidence" value="ECO:0007669"/>
    <property type="project" value="InterPro"/>
</dbReference>
<feature type="domain" description="Aldehyde ferredoxin oxidoreductase N-terminal" evidence="10">
    <location>
        <begin position="1"/>
        <end position="138"/>
    </location>
</feature>
<organism evidence="11">
    <name type="scientific">Thermococcus litoralis</name>
    <dbReference type="NCBI Taxonomy" id="2265"/>
    <lineage>
        <taxon>Archaea</taxon>
        <taxon>Methanobacteriati</taxon>
        <taxon>Methanobacteriota</taxon>
        <taxon>Thermococci</taxon>
        <taxon>Thermococcales</taxon>
        <taxon>Thermococcaceae</taxon>
        <taxon>Thermococcus</taxon>
    </lineage>
</organism>
<dbReference type="InterPro" id="IPR013984">
    <property type="entry name" value="Ald_Fedxn_OxRdtase_dom2"/>
</dbReference>
<keyword evidence="6" id="KW-0408">Iron</keyword>
<evidence type="ECO:0000256" key="4">
    <source>
        <dbReference type="ARBA" id="ARBA00022723"/>
    </source>
</evidence>
<evidence type="ECO:0000259" key="10">
    <source>
        <dbReference type="SMART" id="SM00790"/>
    </source>
</evidence>
<protein>
    <submittedName>
        <fullName evidence="11">Aldehyde ferredoxin oxidoreductase</fullName>
    </submittedName>
</protein>
<evidence type="ECO:0000256" key="2">
    <source>
        <dbReference type="ARBA" id="ARBA00011032"/>
    </source>
</evidence>